<keyword evidence="1" id="KW-0472">Membrane</keyword>
<comment type="caution">
    <text evidence="2">The sequence shown here is derived from an EMBL/GenBank/DDBJ whole genome shotgun (WGS) entry which is preliminary data.</text>
</comment>
<organism evidence="2 3">
    <name type="scientific">Actinacidiphila polyblastidii</name>
    <dbReference type="NCBI Taxonomy" id="3110430"/>
    <lineage>
        <taxon>Bacteria</taxon>
        <taxon>Bacillati</taxon>
        <taxon>Actinomycetota</taxon>
        <taxon>Actinomycetes</taxon>
        <taxon>Kitasatosporales</taxon>
        <taxon>Streptomycetaceae</taxon>
        <taxon>Actinacidiphila</taxon>
    </lineage>
</organism>
<dbReference type="RefSeq" id="WP_330800272.1">
    <property type="nucleotide sequence ID" value="NZ_JAZEWV010000048.1"/>
</dbReference>
<keyword evidence="3" id="KW-1185">Reference proteome</keyword>
<evidence type="ECO:0000313" key="3">
    <source>
        <dbReference type="Proteomes" id="UP001344658"/>
    </source>
</evidence>
<keyword evidence="1" id="KW-0812">Transmembrane</keyword>
<evidence type="ECO:0008006" key="4">
    <source>
        <dbReference type="Google" id="ProtNLM"/>
    </source>
</evidence>
<dbReference type="Proteomes" id="UP001344658">
    <property type="component" value="Unassembled WGS sequence"/>
</dbReference>
<evidence type="ECO:0000256" key="1">
    <source>
        <dbReference type="SAM" id="Phobius"/>
    </source>
</evidence>
<dbReference type="EMBL" id="JAZEWV010000048">
    <property type="protein sequence ID" value="MEE4546570.1"/>
    <property type="molecule type" value="Genomic_DNA"/>
</dbReference>
<keyword evidence="1" id="KW-1133">Transmembrane helix</keyword>
<gene>
    <name evidence="2" type="ORF">V2S66_31975</name>
</gene>
<proteinExistence type="predicted"/>
<sequence>MHYPLIALGVAVNIAASVVAARVAPRRGASAADWSFLALILGPVTILWLLLFGGRNRSRVPWLRGCAGTPARLAPAGRPPRELVLVGALGRADVVRAHRAALTVLRPALDAAHVDAYSGDFWPPEVLPSYEQALALARQEVAAGTRRRRADPGMGIDIDVRDDAQFAVLLDLAAHTIHAEGSSGGRGIFSASDTGTALWIAVTPEQEAELRSQLDAFGIPPTVFAAPPGAR</sequence>
<protein>
    <recommendedName>
        <fullName evidence="4">Type VII secretion protein EccE</fullName>
    </recommendedName>
</protein>
<feature type="transmembrane region" description="Helical" evidence="1">
    <location>
        <begin position="36"/>
        <end position="54"/>
    </location>
</feature>
<evidence type="ECO:0000313" key="2">
    <source>
        <dbReference type="EMBL" id="MEE4546570.1"/>
    </source>
</evidence>
<accession>A0ABU7PL52</accession>
<name>A0ABU7PL52_9ACTN</name>
<reference evidence="2 3" key="1">
    <citation type="submission" date="2023-12" db="EMBL/GenBank/DDBJ databases">
        <title>Streptomyces sp. V4-01.</title>
        <authorList>
            <person name="Somphong A."/>
            <person name="Phongsopitanun W."/>
        </authorList>
    </citation>
    <scope>NUCLEOTIDE SEQUENCE [LARGE SCALE GENOMIC DNA]</scope>
    <source>
        <strain evidence="2 3">V4-01</strain>
    </source>
</reference>